<keyword evidence="1" id="KW-0934">Plastid</keyword>
<organism evidence="1">
    <name type="scientific">Melanothamnus harveyi</name>
    <name type="common">Filamentous red alga</name>
    <name type="synonym">Neosiphonia harveyi</name>
    <dbReference type="NCBI Taxonomy" id="397005"/>
    <lineage>
        <taxon>Eukaryota</taxon>
        <taxon>Rhodophyta</taxon>
        <taxon>Florideophyceae</taxon>
        <taxon>Rhodymeniophycidae</taxon>
        <taxon>Ceramiales</taxon>
        <taxon>Rhodomelaceae</taxon>
        <taxon>Polysiphonioideae</taxon>
        <taxon>Melanothamnus</taxon>
    </lineage>
</organism>
<keyword evidence="1" id="KW-0150">Chloroplast</keyword>
<reference evidence="1" key="1">
    <citation type="journal article" date="2017" name="J. Phycol.">
        <title>Analysis of chloroplast genomes and a supermatrix inform reclassification of the Rhodomelaceae (Rhodophyta).</title>
        <authorList>
            <person name="Diaz-Tapia P."/>
            <person name="Maggs C.A."/>
            <person name="West J.A."/>
            <person name="Verbruggen H."/>
        </authorList>
    </citation>
    <scope>NUCLEOTIDE SEQUENCE</scope>
    <source>
        <strain evidence="1">PD890</strain>
    </source>
</reference>
<gene>
    <name evidence="1" type="primary">ycf80</name>
</gene>
<sequence length="474" mass="56593">MLLSNFIMFLMYQKNHYSNFLLRQRDHIKYNIIRQNNDLYSNKALLVMKEQANENSSEYFNASNNYDRLLSRNLFQKLINYCFQETVFLSTSNKFVLDYINQLRNMGLSIYDSTEYRNFLTRFSKDLISGKVRISSVNNNDYVVTSLEDNKKTYIRYVWSKFLDLATLKSIDFKKTLLGNLNNQSTINLNKSLPFFILVNNHNDIIMSESVDVLSNNINNNNLFNSFMSKFLNGYGHKNNYTCLLFINYYDAVEYKNYIIYKNKQSTNLSNIKIIPSNIYLYNKLKSYYKNTINFCVVPDLTEVSLLLKKYSKYRNIHFDHNQKHGYNFFQGQPLYRIQSLYMKSGNEQEIKSNKIYFFKKYNYLNTCFLNYDTAINAWQKLVKENSGLKLPSRPQISVSNLEFVLRDEKDTKPLDNMIFLPSFENYFFIKKYLQVNLKNEYTIKNWLLSQQLFVKTLCCRIFWSLTSRQPSNW</sequence>
<evidence type="ECO:0000313" key="1">
    <source>
        <dbReference type="EMBL" id="ARW65306.1"/>
    </source>
</evidence>
<protein>
    <submittedName>
        <fullName evidence="1">Uncharacterized protein</fullName>
    </submittedName>
</protein>
<accession>A0A1Z1MH75</accession>
<dbReference type="EMBL" id="MF101437">
    <property type="protein sequence ID" value="ARW65306.1"/>
    <property type="molecule type" value="Genomic_DNA"/>
</dbReference>
<dbReference type="AlphaFoldDB" id="A0A1Z1MH75"/>
<proteinExistence type="predicted"/>
<dbReference type="GeneID" id="33358369"/>
<name>A0A1Z1MH75_MELHR</name>
<geneLocation type="chloroplast" evidence="1"/>
<dbReference type="RefSeq" id="YP_009396164.1">
    <property type="nucleotide sequence ID" value="NC_035281.1"/>
</dbReference>